<sequence>MRPETTSRLLKSEDDAMMVCGEEKGTEEHGNGRSHTVVGSSWGRPIYTDTPAVAPWSQPSPCPTPPAPSSRPSIRSSRATLPNSTTLSPQTRSRRRPARGGVPRGHHWRLLQPRQ</sequence>
<reference evidence="2 3" key="1">
    <citation type="journal article" date="2019" name="Nat. Ecol. Evol.">
        <title>Megaphylogeny resolves global patterns of mushroom evolution.</title>
        <authorList>
            <person name="Varga T."/>
            <person name="Krizsan K."/>
            <person name="Foldi C."/>
            <person name="Dima B."/>
            <person name="Sanchez-Garcia M."/>
            <person name="Sanchez-Ramirez S."/>
            <person name="Szollosi G.J."/>
            <person name="Szarkandi J.G."/>
            <person name="Papp V."/>
            <person name="Albert L."/>
            <person name="Andreopoulos W."/>
            <person name="Angelini C."/>
            <person name="Antonin V."/>
            <person name="Barry K.W."/>
            <person name="Bougher N.L."/>
            <person name="Buchanan P."/>
            <person name="Buyck B."/>
            <person name="Bense V."/>
            <person name="Catcheside P."/>
            <person name="Chovatia M."/>
            <person name="Cooper J."/>
            <person name="Damon W."/>
            <person name="Desjardin D."/>
            <person name="Finy P."/>
            <person name="Geml J."/>
            <person name="Haridas S."/>
            <person name="Hughes K."/>
            <person name="Justo A."/>
            <person name="Karasinski D."/>
            <person name="Kautmanova I."/>
            <person name="Kiss B."/>
            <person name="Kocsube S."/>
            <person name="Kotiranta H."/>
            <person name="LaButti K.M."/>
            <person name="Lechner B.E."/>
            <person name="Liimatainen K."/>
            <person name="Lipzen A."/>
            <person name="Lukacs Z."/>
            <person name="Mihaltcheva S."/>
            <person name="Morgado L.N."/>
            <person name="Niskanen T."/>
            <person name="Noordeloos M.E."/>
            <person name="Ohm R.A."/>
            <person name="Ortiz-Santana B."/>
            <person name="Ovrebo C."/>
            <person name="Racz N."/>
            <person name="Riley R."/>
            <person name="Savchenko A."/>
            <person name="Shiryaev A."/>
            <person name="Soop K."/>
            <person name="Spirin V."/>
            <person name="Szebenyi C."/>
            <person name="Tomsovsky M."/>
            <person name="Tulloss R.E."/>
            <person name="Uehling J."/>
            <person name="Grigoriev I.V."/>
            <person name="Vagvolgyi C."/>
            <person name="Papp T."/>
            <person name="Martin F.M."/>
            <person name="Miettinen O."/>
            <person name="Hibbett D.S."/>
            <person name="Nagy L.G."/>
        </authorList>
    </citation>
    <scope>NUCLEOTIDE SEQUENCE [LARGE SCALE GENOMIC DNA]</scope>
    <source>
        <strain evidence="2 3">FP101781</strain>
    </source>
</reference>
<evidence type="ECO:0000313" key="2">
    <source>
        <dbReference type="EMBL" id="TEB09859.1"/>
    </source>
</evidence>
<feature type="compositionally biased region" description="Pro residues" evidence="1">
    <location>
        <begin position="58"/>
        <end position="69"/>
    </location>
</feature>
<proteinExistence type="predicted"/>
<protein>
    <submittedName>
        <fullName evidence="2">Uncharacterized protein</fullName>
    </submittedName>
</protein>
<keyword evidence="3" id="KW-1185">Reference proteome</keyword>
<name>A0A4Y7RMA0_COPMI</name>
<comment type="caution">
    <text evidence="2">The sequence shown here is derived from an EMBL/GenBank/DDBJ whole genome shotgun (WGS) entry which is preliminary data.</text>
</comment>
<feature type="compositionally biased region" description="Basic and acidic residues" evidence="1">
    <location>
        <begin position="1"/>
        <end position="14"/>
    </location>
</feature>
<feature type="compositionally biased region" description="Low complexity" evidence="1">
    <location>
        <begin position="70"/>
        <end position="79"/>
    </location>
</feature>
<organism evidence="2 3">
    <name type="scientific">Coprinellus micaceus</name>
    <name type="common">Glistening ink-cap mushroom</name>
    <name type="synonym">Coprinus micaceus</name>
    <dbReference type="NCBI Taxonomy" id="71717"/>
    <lineage>
        <taxon>Eukaryota</taxon>
        <taxon>Fungi</taxon>
        <taxon>Dikarya</taxon>
        <taxon>Basidiomycota</taxon>
        <taxon>Agaricomycotina</taxon>
        <taxon>Agaricomycetes</taxon>
        <taxon>Agaricomycetidae</taxon>
        <taxon>Agaricales</taxon>
        <taxon>Agaricineae</taxon>
        <taxon>Psathyrellaceae</taxon>
        <taxon>Coprinellus</taxon>
    </lineage>
</organism>
<dbReference type="EMBL" id="QPFP01000487">
    <property type="protein sequence ID" value="TEB09859.1"/>
    <property type="molecule type" value="Genomic_DNA"/>
</dbReference>
<evidence type="ECO:0000313" key="3">
    <source>
        <dbReference type="Proteomes" id="UP000298030"/>
    </source>
</evidence>
<accession>A0A4Y7RMA0</accession>
<feature type="compositionally biased region" description="Basic and acidic residues" evidence="1">
    <location>
        <begin position="21"/>
        <end position="31"/>
    </location>
</feature>
<feature type="compositionally biased region" description="Basic residues" evidence="1">
    <location>
        <begin position="92"/>
        <end position="109"/>
    </location>
</feature>
<evidence type="ECO:0000256" key="1">
    <source>
        <dbReference type="SAM" id="MobiDB-lite"/>
    </source>
</evidence>
<dbReference type="Proteomes" id="UP000298030">
    <property type="component" value="Unassembled WGS sequence"/>
</dbReference>
<feature type="region of interest" description="Disordered" evidence="1">
    <location>
        <begin position="1"/>
        <end position="115"/>
    </location>
</feature>
<gene>
    <name evidence="2" type="ORF">FA13DRAFT_1048558</name>
</gene>
<dbReference type="AlphaFoldDB" id="A0A4Y7RMA0"/>